<evidence type="ECO:0000313" key="3">
    <source>
        <dbReference type="EMBL" id="SVE10083.1"/>
    </source>
</evidence>
<dbReference type="PANTHER" id="PTHR12151">
    <property type="entry name" value="ELECTRON TRANSPORT PROTIN SCO1/SENC FAMILY MEMBER"/>
    <property type="match status" value="1"/>
</dbReference>
<dbReference type="InterPro" id="IPR036249">
    <property type="entry name" value="Thioredoxin-like_sf"/>
</dbReference>
<keyword evidence="2" id="KW-0812">Transmembrane</keyword>
<dbReference type="PANTHER" id="PTHR12151:SF25">
    <property type="entry name" value="LINALOOL DEHYDRATASE_ISOMERASE DOMAIN-CONTAINING PROTEIN"/>
    <property type="match status" value="1"/>
</dbReference>
<keyword evidence="2" id="KW-0472">Membrane</keyword>
<dbReference type="InterPro" id="IPR003782">
    <property type="entry name" value="SCO1/SenC"/>
</dbReference>
<proteinExistence type="inferred from homology"/>
<organism evidence="3">
    <name type="scientific">marine metagenome</name>
    <dbReference type="NCBI Taxonomy" id="408172"/>
    <lineage>
        <taxon>unclassified sequences</taxon>
        <taxon>metagenomes</taxon>
        <taxon>ecological metagenomes</taxon>
    </lineage>
</organism>
<comment type="similarity">
    <text evidence="1">Belongs to the SCO1/2 family.</text>
</comment>
<protein>
    <recommendedName>
        <fullName evidence="4">Thioredoxin domain-containing protein</fullName>
    </recommendedName>
</protein>
<dbReference type="Gene3D" id="3.40.30.10">
    <property type="entry name" value="Glutaredoxin"/>
    <property type="match status" value="1"/>
</dbReference>
<evidence type="ECO:0000256" key="1">
    <source>
        <dbReference type="ARBA" id="ARBA00010996"/>
    </source>
</evidence>
<accession>A0A383AR45</accession>
<dbReference type="Pfam" id="PF02630">
    <property type="entry name" value="SCO1-SenC"/>
    <property type="match status" value="1"/>
</dbReference>
<name>A0A383AR45_9ZZZZ</name>
<sequence>MKLKTSINILAGCLIIFLFIMLPVFLSMQDKKDESIASFKGSDFSLKDMNNNTITQESFDGPLTAIFFGFTNCPDVCPTTLNKMDI</sequence>
<keyword evidence="2" id="KW-1133">Transmembrane helix</keyword>
<dbReference type="AlphaFoldDB" id="A0A383AR45"/>
<feature type="non-terminal residue" evidence="3">
    <location>
        <position position="86"/>
    </location>
</feature>
<dbReference type="SUPFAM" id="SSF52833">
    <property type="entry name" value="Thioredoxin-like"/>
    <property type="match status" value="1"/>
</dbReference>
<gene>
    <name evidence="3" type="ORF">METZ01_LOCUS462937</name>
</gene>
<evidence type="ECO:0000256" key="2">
    <source>
        <dbReference type="SAM" id="Phobius"/>
    </source>
</evidence>
<reference evidence="3" key="1">
    <citation type="submission" date="2018-05" db="EMBL/GenBank/DDBJ databases">
        <authorList>
            <person name="Lanie J.A."/>
            <person name="Ng W.-L."/>
            <person name="Kazmierczak K.M."/>
            <person name="Andrzejewski T.M."/>
            <person name="Davidsen T.M."/>
            <person name="Wayne K.J."/>
            <person name="Tettelin H."/>
            <person name="Glass J.I."/>
            <person name="Rusch D."/>
            <person name="Podicherti R."/>
            <person name="Tsui H.-C.T."/>
            <person name="Winkler M.E."/>
        </authorList>
    </citation>
    <scope>NUCLEOTIDE SEQUENCE</scope>
</reference>
<evidence type="ECO:0008006" key="4">
    <source>
        <dbReference type="Google" id="ProtNLM"/>
    </source>
</evidence>
<dbReference type="EMBL" id="UINC01194140">
    <property type="protein sequence ID" value="SVE10083.1"/>
    <property type="molecule type" value="Genomic_DNA"/>
</dbReference>
<feature type="transmembrane region" description="Helical" evidence="2">
    <location>
        <begin position="6"/>
        <end position="26"/>
    </location>
</feature>